<dbReference type="EMBL" id="MN740307">
    <property type="protein sequence ID" value="QHT99429.1"/>
    <property type="molecule type" value="Genomic_DNA"/>
</dbReference>
<accession>A0A6C0J3J6</accession>
<dbReference type="InterPro" id="IPR027417">
    <property type="entry name" value="P-loop_NTPase"/>
</dbReference>
<reference evidence="2" key="1">
    <citation type="journal article" date="2020" name="Nature">
        <title>Giant virus diversity and host interactions through global metagenomics.</title>
        <authorList>
            <person name="Schulz F."/>
            <person name="Roux S."/>
            <person name="Paez-Espino D."/>
            <person name="Jungbluth S."/>
            <person name="Walsh D.A."/>
            <person name="Denef V.J."/>
            <person name="McMahon K.D."/>
            <person name="Konstantinidis K.T."/>
            <person name="Eloe-Fadrosh E.A."/>
            <person name="Kyrpides N.C."/>
            <person name="Woyke T."/>
        </authorList>
    </citation>
    <scope>NUCLEOTIDE SEQUENCE</scope>
    <source>
        <strain evidence="2">GVMAG-M-3300025699-48</strain>
    </source>
</reference>
<feature type="compositionally biased region" description="Low complexity" evidence="1">
    <location>
        <begin position="242"/>
        <end position="277"/>
    </location>
</feature>
<dbReference type="InterPro" id="IPR036961">
    <property type="entry name" value="Kinesin_motor_dom_sf"/>
</dbReference>
<dbReference type="Gene3D" id="3.40.850.10">
    <property type="entry name" value="Kinesin motor domain"/>
    <property type="match status" value="1"/>
</dbReference>
<dbReference type="SUPFAM" id="SSF52540">
    <property type="entry name" value="P-loop containing nucleoside triphosphate hydrolases"/>
    <property type="match status" value="1"/>
</dbReference>
<feature type="compositionally biased region" description="Polar residues" evidence="1">
    <location>
        <begin position="288"/>
        <end position="318"/>
    </location>
</feature>
<proteinExistence type="predicted"/>
<sequence length="1662" mass="192701">MEESKYSYEGWTPEHKPNVIMAIELINKDINQLGTPYFFGDNGGLIEYNNNISSNSTTFTLSFNGKIPVFNNNDNFILLVKTDTTGKKLYRLVQSIKYDNKDTIDIIPIENYEHEWINEDEIIADLKALNKPVIPDNLDPQTWNDKISELENLFPSTNINMKKLMKNADKNSKKNPFFLERQNTKIIEDAKKEENQFAEEEAEAEKQQKEQQKAEAEAKQQQKLAEDKRQQEQQKLAEAEAKQQQQKLAEAEKQQQQQKAEQQTAEQQTAEQQTAEQQKAETKLKLSQMITNAIPQNVPTVAKQTQVKSKNNKSSGDSTLDECMKDAKGNKRKEYMCNNQDIARKQREEEAKGKAKIEADKNAHAKLGQQHIQNQEKAKIQAKKATTAAQRKLHNDTILQNYEEKKFEKERKTPAEQKANSNIHIGHKPLPSKRGGGTINELTIQNTTEPLNMYIRKVLMNSFYFKLSALTPESINSIKDNNIKVNENQDSLNNLIIKPFVKCAYVIFNFNMIDQDNDFETILSTIIPHEEGDSTIHDIKTSIEKDTNNYLQIMGDDSIKNKEKEKAIHIFNYIDIIEKSFINKDYDLKDNFEKYATSINYDKIQLIIDLYNLSKNNYDITVGKETKPLQVYIDGLIDSQNRTNIMTFLKINNTEPGLNSKDRQTKWNQRYQIQLNQVGTMKANYKKSSSMLLGYNDNDNFPYYQKNNDKVTVLDDISTKTNNNITLKTISTGNNEIDKVQKYKNHYLFGNFQEIFPIYNLYSDQKELITNKFIADNKMTAITEQICEKKKPVFLLGYGTSGSGKTSSLIYFNNASNNDDKDGIIVHLCKKIIENKINGNDISSVKVTIQEYTSQGEETERNYMFNDNLKYFKGDTYENHHEYHTKITGNSNFKITGETTLGELLKQLVDVDRLVKATPNNPQSSRSHVLVFISFHNAMNNILGNLIVGDFAGKENEFQCNNIDVITDFLNKKITNSESTYQGKPFYSSQLELNEQSGGGDEETKINNEFDPYQKLEINDINKDKLNLLRTQDPLFDFVKPSNSIKKQNDSEFQVDKYSSNILRYIFSEGLKSNSEIYEKLLNKETKLKTSDSGINIIKTYKPEELNQEGQKSDNEDNKKALFLQHLIYADLFEGKIQDTDIINDDKLQEYKYKYNSIYNPNMNIRTEDPSSKKYTINPRANEVAKTLTNIELLDKGTENKIQNSNESIYGPFLIQDNSDNNTRYTKAINNLNNINNFLNYKETNPDINNIRDTYRKPTIFTRSYVTEKIVKPLANTNKDEWQIYVNKEVKYTDPFDNKEKYIPVIKTFTIETMCKYFMNHRFSSLLPFFKTIKDDITGHDNIHVHQFNYILDSLVKETELTQYIDLMNTYNEKINETKTRLEYGKTICSNRVIEGKFINNSLEVIRKEIKKILNIKHKHSDALFNSPNYIDICLESYCPTNKNCFKIQEENIDSNEINLFDKIYNKIKSDYNIDKNQFYQDIVISVFGVFNVSRLADNPPPHPYIDINRLKQIYYNEGQDHEMELFSLLSDIKNLVENFNLTNTVFYNKLEQLFNLGLEFHTNNEEPQSFNIEALQNEATEEVNQGLLKEMIEEIDIHNASSTIGTLEFLDQISKFASVNNLCYTKETLDMESPDNAENPYLEIDKYKSYKNNITHVYKTK</sequence>
<feature type="compositionally biased region" description="Basic and acidic residues" evidence="1">
    <location>
        <begin position="204"/>
        <end position="241"/>
    </location>
</feature>
<evidence type="ECO:0000313" key="2">
    <source>
        <dbReference type="EMBL" id="QHT99429.1"/>
    </source>
</evidence>
<name>A0A6C0J3J6_9ZZZZ</name>
<feature type="region of interest" description="Disordered" evidence="1">
    <location>
        <begin position="194"/>
        <end position="323"/>
    </location>
</feature>
<protein>
    <recommendedName>
        <fullName evidence="3">Kinesin motor domain-containing protein</fullName>
    </recommendedName>
</protein>
<evidence type="ECO:0000256" key="1">
    <source>
        <dbReference type="SAM" id="MobiDB-lite"/>
    </source>
</evidence>
<organism evidence="2">
    <name type="scientific">viral metagenome</name>
    <dbReference type="NCBI Taxonomy" id="1070528"/>
    <lineage>
        <taxon>unclassified sequences</taxon>
        <taxon>metagenomes</taxon>
        <taxon>organismal metagenomes</taxon>
    </lineage>
</organism>
<evidence type="ECO:0008006" key="3">
    <source>
        <dbReference type="Google" id="ProtNLM"/>
    </source>
</evidence>